<dbReference type="Gene3D" id="3.40.190.290">
    <property type="match status" value="1"/>
</dbReference>
<dbReference type="GO" id="GO:0003700">
    <property type="term" value="F:DNA-binding transcription factor activity"/>
    <property type="evidence" value="ECO:0007669"/>
    <property type="project" value="InterPro"/>
</dbReference>
<dbReference type="EMBL" id="CP043311">
    <property type="protein sequence ID" value="QEY63154.1"/>
    <property type="molecule type" value="Genomic_DNA"/>
</dbReference>
<sequence>MDSFAALKAFVATVEAGGFASAGRQMGVATSSVTRQVDALEHHLGTRLLNRSTRRVTLTGAGESYYEHAVRLLADLESANLEVSEAEGPPRGQLRVSLPVAFGQLHIAPGLQAFHERYPGITLDLVLSDDVADLVEQRLDLAIRLGGVDSPHVVARRMAPHRRLLCASPDYLRRHGVPGSPADLAHHACLTFAYARGSRLWHFSGPSEECVHVSGPIRANNSQVLREAALNGMGLILMASWLLGEDIEAGRLQVVLPQWKAGLDNEDGGVHALYLPNRRNSKKVRAFIDFFVERFGDPPYWDHSSP</sequence>
<evidence type="ECO:0000256" key="4">
    <source>
        <dbReference type="ARBA" id="ARBA00023163"/>
    </source>
</evidence>
<evidence type="ECO:0000256" key="3">
    <source>
        <dbReference type="ARBA" id="ARBA00023125"/>
    </source>
</evidence>
<dbReference type="Proteomes" id="UP000327179">
    <property type="component" value="Chromosome"/>
</dbReference>
<dbReference type="InterPro" id="IPR000847">
    <property type="entry name" value="LysR_HTH_N"/>
</dbReference>
<dbReference type="PANTHER" id="PTHR30537:SF5">
    <property type="entry name" value="HTH-TYPE TRANSCRIPTIONAL ACTIVATOR TTDR-RELATED"/>
    <property type="match status" value="1"/>
</dbReference>
<organism evidence="6 7">
    <name type="scientific">Metapseudomonas lalkuanensis</name>
    <dbReference type="NCBI Taxonomy" id="2604832"/>
    <lineage>
        <taxon>Bacteria</taxon>
        <taxon>Pseudomonadati</taxon>
        <taxon>Pseudomonadota</taxon>
        <taxon>Gammaproteobacteria</taxon>
        <taxon>Pseudomonadales</taxon>
        <taxon>Pseudomonadaceae</taxon>
        <taxon>Metapseudomonas</taxon>
    </lineage>
</organism>
<dbReference type="CDD" id="cd08422">
    <property type="entry name" value="PBP2_CrgA_like"/>
    <property type="match status" value="1"/>
</dbReference>
<comment type="similarity">
    <text evidence="1">Belongs to the LysR transcriptional regulatory family.</text>
</comment>
<dbReference type="InterPro" id="IPR058163">
    <property type="entry name" value="LysR-type_TF_proteobact-type"/>
</dbReference>
<dbReference type="InterPro" id="IPR036388">
    <property type="entry name" value="WH-like_DNA-bd_sf"/>
</dbReference>
<dbReference type="FunFam" id="3.40.190.290:FF:000001">
    <property type="entry name" value="Transcriptional regulator, LysR family"/>
    <property type="match status" value="1"/>
</dbReference>
<dbReference type="AlphaFoldDB" id="A0A5J6QKW3"/>
<accession>A0A5J6QKW3</accession>
<dbReference type="InterPro" id="IPR036390">
    <property type="entry name" value="WH_DNA-bd_sf"/>
</dbReference>
<dbReference type="InterPro" id="IPR005119">
    <property type="entry name" value="LysR_subst-bd"/>
</dbReference>
<evidence type="ECO:0000256" key="2">
    <source>
        <dbReference type="ARBA" id="ARBA00023015"/>
    </source>
</evidence>
<dbReference type="PROSITE" id="PS50931">
    <property type="entry name" value="HTH_LYSR"/>
    <property type="match status" value="1"/>
</dbReference>
<gene>
    <name evidence="6" type="ORF">FXN65_14205</name>
</gene>
<keyword evidence="3" id="KW-0238">DNA-binding</keyword>
<name>A0A5J6QKW3_9GAMM</name>
<dbReference type="SUPFAM" id="SSF46785">
    <property type="entry name" value="Winged helix' DNA-binding domain"/>
    <property type="match status" value="1"/>
</dbReference>
<proteinExistence type="inferred from homology"/>
<dbReference type="Gene3D" id="1.10.10.10">
    <property type="entry name" value="Winged helix-like DNA-binding domain superfamily/Winged helix DNA-binding domain"/>
    <property type="match status" value="1"/>
</dbReference>
<dbReference type="Pfam" id="PF00126">
    <property type="entry name" value="HTH_1"/>
    <property type="match status" value="1"/>
</dbReference>
<feature type="domain" description="HTH lysR-type" evidence="5">
    <location>
        <begin position="1"/>
        <end position="59"/>
    </location>
</feature>
<keyword evidence="2" id="KW-0805">Transcription regulation</keyword>
<dbReference type="GO" id="GO:0043565">
    <property type="term" value="F:sequence-specific DNA binding"/>
    <property type="evidence" value="ECO:0007669"/>
    <property type="project" value="TreeGrafter"/>
</dbReference>
<protein>
    <submittedName>
        <fullName evidence="6">LysR family transcriptional regulator</fullName>
    </submittedName>
</protein>
<dbReference type="PANTHER" id="PTHR30537">
    <property type="entry name" value="HTH-TYPE TRANSCRIPTIONAL REGULATOR"/>
    <property type="match status" value="1"/>
</dbReference>
<evidence type="ECO:0000256" key="1">
    <source>
        <dbReference type="ARBA" id="ARBA00009437"/>
    </source>
</evidence>
<evidence type="ECO:0000313" key="6">
    <source>
        <dbReference type="EMBL" id="QEY63154.1"/>
    </source>
</evidence>
<dbReference type="KEGG" id="plal:FXN65_14205"/>
<dbReference type="RefSeq" id="WP_151133804.1">
    <property type="nucleotide sequence ID" value="NZ_CP043311.1"/>
</dbReference>
<keyword evidence="7" id="KW-1185">Reference proteome</keyword>
<reference evidence="6 7" key="1">
    <citation type="submission" date="2019-08" db="EMBL/GenBank/DDBJ databases">
        <title>Whole-genome Sequencing of e-waste polymer degrading bacterium Pseudomonas sp. strain PE08.</title>
        <authorList>
            <person name="Kirdat K."/>
            <person name="Debbarma P."/>
            <person name="Narawade N."/>
            <person name="Suyal D."/>
            <person name="Thorat V."/>
            <person name="Shouche Y."/>
            <person name="Goel R."/>
            <person name="Yadav A."/>
        </authorList>
    </citation>
    <scope>NUCLEOTIDE SEQUENCE [LARGE SCALE GENOMIC DNA]</scope>
    <source>
        <strain evidence="6 7">PE08</strain>
    </source>
</reference>
<dbReference type="Pfam" id="PF03466">
    <property type="entry name" value="LysR_substrate"/>
    <property type="match status" value="1"/>
</dbReference>
<dbReference type="GO" id="GO:0006351">
    <property type="term" value="P:DNA-templated transcription"/>
    <property type="evidence" value="ECO:0007669"/>
    <property type="project" value="TreeGrafter"/>
</dbReference>
<evidence type="ECO:0000313" key="7">
    <source>
        <dbReference type="Proteomes" id="UP000327179"/>
    </source>
</evidence>
<dbReference type="FunFam" id="1.10.10.10:FF:000001">
    <property type="entry name" value="LysR family transcriptional regulator"/>
    <property type="match status" value="1"/>
</dbReference>
<dbReference type="SUPFAM" id="SSF53850">
    <property type="entry name" value="Periplasmic binding protein-like II"/>
    <property type="match status" value="1"/>
</dbReference>
<keyword evidence="4" id="KW-0804">Transcription</keyword>
<evidence type="ECO:0000259" key="5">
    <source>
        <dbReference type="PROSITE" id="PS50931"/>
    </source>
</evidence>